<protein>
    <submittedName>
        <fullName evidence="3">Uncharacterized protein</fullName>
    </submittedName>
</protein>
<feature type="compositionally biased region" description="Basic and acidic residues" evidence="1">
    <location>
        <begin position="134"/>
        <end position="143"/>
    </location>
</feature>
<feature type="compositionally biased region" description="Polar residues" evidence="1">
    <location>
        <begin position="111"/>
        <end position="127"/>
    </location>
</feature>
<evidence type="ECO:0000313" key="4">
    <source>
        <dbReference type="Proteomes" id="UP001178507"/>
    </source>
</evidence>
<keyword evidence="4" id="KW-1185">Reference proteome</keyword>
<evidence type="ECO:0000256" key="2">
    <source>
        <dbReference type="SAM" id="Phobius"/>
    </source>
</evidence>
<comment type="caution">
    <text evidence="3">The sequence shown here is derived from an EMBL/GenBank/DDBJ whole genome shotgun (WGS) entry which is preliminary data.</text>
</comment>
<name>A0AA36IN27_9DINO</name>
<feature type="region of interest" description="Disordered" evidence="1">
    <location>
        <begin position="215"/>
        <end position="274"/>
    </location>
</feature>
<feature type="transmembrane region" description="Helical" evidence="2">
    <location>
        <begin position="536"/>
        <end position="560"/>
    </location>
</feature>
<dbReference type="AlphaFoldDB" id="A0AA36IN27"/>
<keyword evidence="2" id="KW-0812">Transmembrane</keyword>
<feature type="region of interest" description="Disordered" evidence="1">
    <location>
        <begin position="62"/>
        <end position="200"/>
    </location>
</feature>
<evidence type="ECO:0000313" key="3">
    <source>
        <dbReference type="EMBL" id="CAJ1390684.1"/>
    </source>
</evidence>
<feature type="region of interest" description="Disordered" evidence="1">
    <location>
        <begin position="444"/>
        <end position="464"/>
    </location>
</feature>
<keyword evidence="2" id="KW-1133">Transmembrane helix</keyword>
<dbReference type="EMBL" id="CAUJNA010002124">
    <property type="protein sequence ID" value="CAJ1390684.1"/>
    <property type="molecule type" value="Genomic_DNA"/>
</dbReference>
<accession>A0AA36IN27</accession>
<feature type="compositionally biased region" description="Pro residues" evidence="1">
    <location>
        <begin position="258"/>
        <end position="270"/>
    </location>
</feature>
<dbReference type="Proteomes" id="UP001178507">
    <property type="component" value="Unassembled WGS sequence"/>
</dbReference>
<sequence>MRAPREQFRAGASSVQGLWAELKATKKALGEVFEAPCPPPLDMEKPEGLLWQPPSLLGRTRFARGAASDSESSEETVDLRRKHREICPVSPEPATTRASDQEFSISKDLSPLSSIPQDCTDLDSNQDSVEEFESGERVRHDDWSDPGSWPEHLKPYPAEPMTFQAHTLFQPPRRTTDRVRPGRSRRSGRESRPTQPDLSDVVECLISGVHRKSLNGLTSSVSPTKRRPARTLVQSDSESEELPTARGIEQPLSSSPRPQSPQSPQSPSPSPKRAGLADAVEVLMSGSRPTSPLQVSHAPFQHELADVVEALVLGHAGQAALTMQPESVSDSESEVSFETAGPSGVFVLETPRKYQIGKPPCMFGRSHVNILAHPDIARSWFDRRFPLPPLALAAAARAAASYQSVHFNQKFQNDPATTQPTQIPGFMVLTGRWNKASCLEDWRDSPRESPRAAPSRHVEVDLESDVSVDPRRSLRSDPSFQRHEAPAAFFFDQAKAESQAAPVRFEEDQICLAGCQRPEPEPKGCQCLRRCSRRQIIIVLAVAVLILSLAVLGYLTAALLRLGAFRCSREETPFLPGDCGRRLRGQSLI</sequence>
<proteinExistence type="predicted"/>
<evidence type="ECO:0000256" key="1">
    <source>
        <dbReference type="SAM" id="MobiDB-lite"/>
    </source>
</evidence>
<reference evidence="3" key="1">
    <citation type="submission" date="2023-08" db="EMBL/GenBank/DDBJ databases">
        <authorList>
            <person name="Chen Y."/>
            <person name="Shah S."/>
            <person name="Dougan E. K."/>
            <person name="Thang M."/>
            <person name="Chan C."/>
        </authorList>
    </citation>
    <scope>NUCLEOTIDE SEQUENCE</scope>
</reference>
<keyword evidence="2" id="KW-0472">Membrane</keyword>
<gene>
    <name evidence="3" type="ORF">EVOR1521_LOCUS16041</name>
</gene>
<organism evidence="3 4">
    <name type="scientific">Effrenium voratum</name>
    <dbReference type="NCBI Taxonomy" id="2562239"/>
    <lineage>
        <taxon>Eukaryota</taxon>
        <taxon>Sar</taxon>
        <taxon>Alveolata</taxon>
        <taxon>Dinophyceae</taxon>
        <taxon>Suessiales</taxon>
        <taxon>Symbiodiniaceae</taxon>
        <taxon>Effrenium</taxon>
    </lineage>
</organism>
<feature type="compositionally biased region" description="Basic and acidic residues" evidence="1">
    <location>
        <begin position="444"/>
        <end position="460"/>
    </location>
</feature>